<evidence type="ECO:0000313" key="2">
    <source>
        <dbReference type="Proteomes" id="UP001497480"/>
    </source>
</evidence>
<dbReference type="AlphaFoldDB" id="A0AAV1YHP5"/>
<keyword evidence="2" id="KW-1185">Reference proteome</keyword>
<name>A0AAV1YHP5_LUPLU</name>
<comment type="caution">
    <text evidence="1">The sequence shown here is derived from an EMBL/GenBank/DDBJ whole genome shotgun (WGS) entry which is preliminary data.</text>
</comment>
<organism evidence="1 2">
    <name type="scientific">Lupinus luteus</name>
    <name type="common">European yellow lupine</name>
    <dbReference type="NCBI Taxonomy" id="3873"/>
    <lineage>
        <taxon>Eukaryota</taxon>
        <taxon>Viridiplantae</taxon>
        <taxon>Streptophyta</taxon>
        <taxon>Embryophyta</taxon>
        <taxon>Tracheophyta</taxon>
        <taxon>Spermatophyta</taxon>
        <taxon>Magnoliopsida</taxon>
        <taxon>eudicotyledons</taxon>
        <taxon>Gunneridae</taxon>
        <taxon>Pentapetalae</taxon>
        <taxon>rosids</taxon>
        <taxon>fabids</taxon>
        <taxon>Fabales</taxon>
        <taxon>Fabaceae</taxon>
        <taxon>Papilionoideae</taxon>
        <taxon>50 kb inversion clade</taxon>
        <taxon>genistoids sensu lato</taxon>
        <taxon>core genistoids</taxon>
        <taxon>Genisteae</taxon>
        <taxon>Lupinus</taxon>
    </lineage>
</organism>
<dbReference type="EMBL" id="CAXHTB010000025">
    <property type="protein sequence ID" value="CAL0333458.1"/>
    <property type="molecule type" value="Genomic_DNA"/>
</dbReference>
<reference evidence="1 2" key="1">
    <citation type="submission" date="2024-03" db="EMBL/GenBank/DDBJ databases">
        <authorList>
            <person name="Martinez-Hernandez J."/>
        </authorList>
    </citation>
    <scope>NUCLEOTIDE SEQUENCE [LARGE SCALE GENOMIC DNA]</scope>
</reference>
<accession>A0AAV1YHP5</accession>
<gene>
    <name evidence="1" type="ORF">LLUT_LOCUS34518</name>
</gene>
<sequence>MISCAHFQFSALQFENLLPKITQKGWVSITHNREMNAMQSNHFSSENFCNGTCRIWVLNQNKVYILVEPINYHQKRVIHLGLRKPHYKIHAYLFPNSIRDW</sequence>
<protein>
    <submittedName>
        <fullName evidence="1">Uncharacterized protein</fullName>
    </submittedName>
</protein>
<dbReference type="Proteomes" id="UP001497480">
    <property type="component" value="Unassembled WGS sequence"/>
</dbReference>
<proteinExistence type="predicted"/>
<evidence type="ECO:0000313" key="1">
    <source>
        <dbReference type="EMBL" id="CAL0333458.1"/>
    </source>
</evidence>